<proteinExistence type="predicted"/>
<protein>
    <submittedName>
        <fullName evidence="4">Ribosomal protein S11</fullName>
    </submittedName>
</protein>
<dbReference type="GO" id="GO:1990904">
    <property type="term" value="C:ribonucleoprotein complex"/>
    <property type="evidence" value="ECO:0007669"/>
    <property type="project" value="UniProtKB-KW"/>
</dbReference>
<gene>
    <name evidence="4" type="primary">rps11</name>
    <name evidence="4" type="ORF">Nram.m26</name>
</gene>
<evidence type="ECO:0000256" key="2">
    <source>
        <dbReference type="ARBA" id="ARBA00023274"/>
    </source>
</evidence>
<accession>A0A343A6V7</accession>
<dbReference type="InterPro" id="IPR036967">
    <property type="entry name" value="Ribosomal_uS11_sf"/>
</dbReference>
<geneLocation type="mitochondrion" evidence="4"/>
<dbReference type="GO" id="GO:0003735">
    <property type="term" value="F:structural constituent of ribosome"/>
    <property type="evidence" value="ECO:0007669"/>
    <property type="project" value="InterPro"/>
</dbReference>
<dbReference type="GeneID" id="30218218"/>
<evidence type="ECO:0000256" key="1">
    <source>
        <dbReference type="ARBA" id="ARBA00022980"/>
    </source>
</evidence>
<sequence>MKSVLVSKPSLFSLNNIRLKKKSVQLKKIIKYILKLKTTLNEKKEFKRLSFLNYNNSLKDNFARKKKGLVVLYTICFSFSSVNTFLYVTDSRGNLKFRYSAGLLDFKGKAKRSRFQILKMFFKKLRILKLNLLKDKPISVVLKNVGSYRHRIVRELKKKFFIRIVNNFQSHSYNGWLSGLKRQIVNLLNFFIVGSNPALFIT</sequence>
<dbReference type="GO" id="GO:0005840">
    <property type="term" value="C:ribosome"/>
    <property type="evidence" value="ECO:0007669"/>
    <property type="project" value="UniProtKB-KW"/>
</dbReference>
<dbReference type="EMBL" id="KX343079">
    <property type="protein sequence ID" value="AOY40395.1"/>
    <property type="molecule type" value="Genomic_DNA"/>
</dbReference>
<evidence type="ECO:0000256" key="3">
    <source>
        <dbReference type="SAM" id="Phobius"/>
    </source>
</evidence>
<dbReference type="GO" id="GO:0006412">
    <property type="term" value="P:translation"/>
    <property type="evidence" value="ECO:0007669"/>
    <property type="project" value="InterPro"/>
</dbReference>
<evidence type="ECO:0000313" key="4">
    <source>
        <dbReference type="EMBL" id="AOY40395.1"/>
    </source>
</evidence>
<dbReference type="AlphaFoldDB" id="A0A343A6V7"/>
<reference evidence="4" key="1">
    <citation type="journal article" date="2016" name="Mitochondrial DNA Part B Resour">
        <title>Complete mitochondrial genome of biraphid benthic diatom, Navicula ramosissima (Naviculales, Bacillariophyceae).</title>
        <authorList>
            <person name="An S.M."/>
            <person name="Noh J.H."/>
            <person name="Lee H.R."/>
            <person name="Choi D.H."/>
            <person name="Lee J.H."/>
            <person name="Yang E.C."/>
        </authorList>
    </citation>
    <scope>NUCLEOTIDE SEQUENCE</scope>
</reference>
<keyword evidence="1 4" id="KW-0689">Ribosomal protein</keyword>
<feature type="transmembrane region" description="Helical" evidence="3">
    <location>
        <begin position="69"/>
        <end position="88"/>
    </location>
</feature>
<dbReference type="SUPFAM" id="SSF53137">
    <property type="entry name" value="Translational machinery components"/>
    <property type="match status" value="1"/>
</dbReference>
<keyword evidence="2" id="KW-0687">Ribonucleoprotein</keyword>
<keyword evidence="3" id="KW-0812">Transmembrane</keyword>
<dbReference type="RefSeq" id="YP_009317749.1">
    <property type="nucleotide sequence ID" value="NC_031848.1"/>
</dbReference>
<keyword evidence="3" id="KW-0472">Membrane</keyword>
<dbReference type="Gene3D" id="3.30.420.80">
    <property type="entry name" value="Ribosomal protein S11"/>
    <property type="match status" value="1"/>
</dbReference>
<keyword evidence="4" id="KW-0496">Mitochondrion</keyword>
<organism evidence="4">
    <name type="scientific">Navicula ramosissima</name>
    <dbReference type="NCBI Taxonomy" id="265559"/>
    <lineage>
        <taxon>Eukaryota</taxon>
        <taxon>Sar</taxon>
        <taxon>Stramenopiles</taxon>
        <taxon>Ochrophyta</taxon>
        <taxon>Bacillariophyta</taxon>
        <taxon>Bacillariophyceae</taxon>
        <taxon>Bacillariophycidae</taxon>
        <taxon>Naviculales</taxon>
        <taxon>Naviculaceae</taxon>
        <taxon>Navicula</taxon>
    </lineage>
</organism>
<keyword evidence="3" id="KW-1133">Transmembrane helix</keyword>
<name>A0A343A6V7_9STRA</name>